<feature type="compositionally biased region" description="Basic and acidic residues" evidence="1">
    <location>
        <begin position="11"/>
        <end position="22"/>
    </location>
</feature>
<organism evidence="2">
    <name type="scientific">Bionectria ochroleuca</name>
    <name type="common">Gliocladium roseum</name>
    <dbReference type="NCBI Taxonomy" id="29856"/>
    <lineage>
        <taxon>Eukaryota</taxon>
        <taxon>Fungi</taxon>
        <taxon>Dikarya</taxon>
        <taxon>Ascomycota</taxon>
        <taxon>Pezizomycotina</taxon>
        <taxon>Sordariomycetes</taxon>
        <taxon>Hypocreomycetidae</taxon>
        <taxon>Hypocreales</taxon>
        <taxon>Bionectriaceae</taxon>
        <taxon>Clonostachys</taxon>
    </lineage>
</organism>
<sequence>MHNAMGSLVHGSEETAQDHVEESAGTPQGLDEKKFDFKTDIKTSIERIIEKRQATASTPNSAASSQQNTETSQAAPSTSQQPTSSAQPTSAAPTSSERPADNVCQPGYKQQPSVEPADLERATDLECTANFPIAVCVQHLQTSNDLSWYVNYREGIFFPPIFFPYYCSGNFVYCNKYVKGR</sequence>
<evidence type="ECO:0000256" key="1">
    <source>
        <dbReference type="SAM" id="MobiDB-lite"/>
    </source>
</evidence>
<dbReference type="EMBL" id="CDPU01000035">
    <property type="protein sequence ID" value="CEO53403.1"/>
    <property type="molecule type" value="Genomic_DNA"/>
</dbReference>
<reference evidence="2" key="1">
    <citation type="submission" date="2015-01" db="EMBL/GenBank/DDBJ databases">
        <authorList>
            <person name="Durling Mikael"/>
        </authorList>
    </citation>
    <scope>NUCLEOTIDE SEQUENCE</scope>
</reference>
<gene>
    <name evidence="2" type="ORF">BN869_000009461_1</name>
</gene>
<evidence type="ECO:0000313" key="2">
    <source>
        <dbReference type="EMBL" id="CEO53403.1"/>
    </source>
</evidence>
<name>A0A0B7K7W1_BIOOC</name>
<feature type="region of interest" description="Disordered" evidence="1">
    <location>
        <begin position="1"/>
        <end position="117"/>
    </location>
</feature>
<feature type="compositionally biased region" description="Basic and acidic residues" evidence="1">
    <location>
        <begin position="30"/>
        <end position="53"/>
    </location>
</feature>
<feature type="compositionally biased region" description="Low complexity" evidence="1">
    <location>
        <begin position="54"/>
        <end position="96"/>
    </location>
</feature>
<protein>
    <submittedName>
        <fullName evidence="2">Uncharacterized protein</fullName>
    </submittedName>
</protein>
<dbReference type="AlphaFoldDB" id="A0A0B7K7W1"/>
<accession>A0A0B7K7W1</accession>
<proteinExistence type="predicted"/>